<dbReference type="PROSITE" id="PS51257">
    <property type="entry name" value="PROKAR_LIPOPROTEIN"/>
    <property type="match status" value="1"/>
</dbReference>
<dbReference type="Proteomes" id="UP000500949">
    <property type="component" value="Chromosome"/>
</dbReference>
<dbReference type="Pfam" id="PF00581">
    <property type="entry name" value="Rhodanese"/>
    <property type="match status" value="2"/>
</dbReference>
<evidence type="ECO:0000313" key="2">
    <source>
        <dbReference type="Proteomes" id="UP000500949"/>
    </source>
</evidence>
<dbReference type="EMBL" id="CP046176">
    <property type="protein sequence ID" value="QJR76602.1"/>
    <property type="molecule type" value="Genomic_DNA"/>
</dbReference>
<dbReference type="PANTHER" id="PTHR43031">
    <property type="entry name" value="FAD-DEPENDENT OXIDOREDUCTASE"/>
    <property type="match status" value="1"/>
</dbReference>
<protein>
    <submittedName>
        <fullName evidence="1">Rhodanese-like domain-containing protein</fullName>
    </submittedName>
</protein>
<dbReference type="Gene3D" id="3.40.250.10">
    <property type="entry name" value="Rhodanese-like domain"/>
    <property type="match status" value="2"/>
</dbReference>
<dbReference type="InterPro" id="IPR050229">
    <property type="entry name" value="GlpE_sulfurtransferase"/>
</dbReference>
<proteinExistence type="predicted"/>
<dbReference type="PANTHER" id="PTHR43031:SF1">
    <property type="entry name" value="PYRIDINE NUCLEOTIDE-DISULPHIDE OXIDOREDUCTASE"/>
    <property type="match status" value="1"/>
</dbReference>
<dbReference type="PROSITE" id="PS50206">
    <property type="entry name" value="RHODANESE_3"/>
    <property type="match status" value="2"/>
</dbReference>
<reference evidence="1 2" key="1">
    <citation type="submission" date="2019-11" db="EMBL/GenBank/DDBJ databases">
        <title>Complete genome sequence of Bacteroides dorei DSM 17855.</title>
        <authorList>
            <person name="Russell J.T."/>
        </authorList>
    </citation>
    <scope>NUCLEOTIDE SEQUENCE [LARGE SCALE GENOMIC DNA]</scope>
    <source>
        <strain evidence="1 2">DSM 17855</strain>
    </source>
</reference>
<dbReference type="GeneID" id="93446898"/>
<dbReference type="InterPro" id="IPR036873">
    <property type="entry name" value="Rhodanese-like_dom_sf"/>
</dbReference>
<organism evidence="1 2">
    <name type="scientific">Phocaeicola dorei</name>
    <dbReference type="NCBI Taxonomy" id="357276"/>
    <lineage>
        <taxon>Bacteria</taxon>
        <taxon>Pseudomonadati</taxon>
        <taxon>Bacteroidota</taxon>
        <taxon>Bacteroidia</taxon>
        <taxon>Bacteroidales</taxon>
        <taxon>Bacteroidaceae</taxon>
        <taxon>Phocaeicola</taxon>
    </lineage>
</organism>
<dbReference type="SUPFAM" id="SSF52821">
    <property type="entry name" value="Rhodanese/Cell cycle control phosphatase"/>
    <property type="match status" value="2"/>
</dbReference>
<name>A0A858XLR5_9BACT</name>
<dbReference type="AlphaFoldDB" id="A0A858XLR5"/>
<accession>A0A858XLR5</accession>
<dbReference type="SMART" id="SM00450">
    <property type="entry name" value="RHOD"/>
    <property type="match status" value="2"/>
</dbReference>
<evidence type="ECO:0000313" key="1">
    <source>
        <dbReference type="EMBL" id="QJR76602.1"/>
    </source>
</evidence>
<sequence>MKEERNFLQNARRIVSAVYLLCSLSIGGVTAGCSEENASEMPDNDNNVSVNDLGAMSPEKALEYMKKTENLVIVDVATRSWYAKEHFEGAINIPIENISPDEAEKLYLDIPAGRPVILHCRLGMVVPGAYRTLKKLRPDIPEISYIDGTPLFGEYNEWKQEQDRDNSVVAGEKFLGGLTPSEALEYMKSTPNLYIIDVREPEWYEGYTQFVGNVHIPRSKLPARYKEIPADRPVILNCGAGVQSPRAYEFLKEANADVLQLSYIDGVPLFSAYNGWVGQQQRK</sequence>
<dbReference type="CDD" id="cd00158">
    <property type="entry name" value="RHOD"/>
    <property type="match status" value="2"/>
</dbReference>
<dbReference type="InterPro" id="IPR001763">
    <property type="entry name" value="Rhodanese-like_dom"/>
</dbReference>
<gene>
    <name evidence="1" type="ORF">GKD17_09445</name>
</gene>
<dbReference type="RefSeq" id="WP_007838601.1">
    <property type="nucleotide sequence ID" value="NZ_CP046176.1"/>
</dbReference>